<accession>A0A0D2WIG6</accession>
<feature type="transmembrane region" description="Helical" evidence="4">
    <location>
        <begin position="476"/>
        <end position="502"/>
    </location>
</feature>
<dbReference type="SUPFAM" id="SSF53092">
    <property type="entry name" value="Creatinase/prolidase N-terminal domain"/>
    <property type="match status" value="1"/>
</dbReference>
<dbReference type="EMBL" id="KE346360">
    <property type="protein sequence ID" value="KJE88828.1"/>
    <property type="molecule type" value="Genomic_DNA"/>
</dbReference>
<dbReference type="GO" id="GO:0046872">
    <property type="term" value="F:metal ion binding"/>
    <property type="evidence" value="ECO:0007669"/>
    <property type="project" value="UniProtKB-KW"/>
</dbReference>
<dbReference type="InterPro" id="IPR000994">
    <property type="entry name" value="Pept_M24"/>
</dbReference>
<proteinExistence type="inferred from homology"/>
<keyword evidence="2" id="KW-0479">Metal-binding</keyword>
<dbReference type="Gene3D" id="3.40.350.10">
    <property type="entry name" value="Creatinase/prolidase N-terminal domain"/>
    <property type="match status" value="2"/>
</dbReference>
<keyword evidence="7" id="KW-0031">Aminopeptidase</keyword>
<dbReference type="AlphaFoldDB" id="A0A0D2WIG6"/>
<dbReference type="FunFam" id="3.40.350.10:FF:000003">
    <property type="entry name" value="Xaa-pro aminopeptidase P"/>
    <property type="match status" value="1"/>
</dbReference>
<dbReference type="InterPro" id="IPR029149">
    <property type="entry name" value="Creatin/AminoP/Spt16_N"/>
</dbReference>
<dbReference type="PANTHER" id="PTHR43763:SF6">
    <property type="entry name" value="XAA-PRO AMINOPEPTIDASE 1"/>
    <property type="match status" value="1"/>
</dbReference>
<dbReference type="Pfam" id="PF00557">
    <property type="entry name" value="Peptidase_M24"/>
    <property type="match status" value="1"/>
</dbReference>
<dbReference type="GO" id="GO:0004177">
    <property type="term" value="F:aminopeptidase activity"/>
    <property type="evidence" value="ECO:0007669"/>
    <property type="project" value="UniProtKB-KW"/>
</dbReference>
<evidence type="ECO:0000313" key="7">
    <source>
        <dbReference type="EMBL" id="KJE88828.1"/>
    </source>
</evidence>
<dbReference type="PANTHER" id="PTHR43763">
    <property type="entry name" value="XAA-PRO AMINOPEPTIDASE 1"/>
    <property type="match status" value="1"/>
</dbReference>
<feature type="domain" description="Creatinase N-terminal" evidence="6">
    <location>
        <begin position="31"/>
        <end position="150"/>
    </location>
</feature>
<dbReference type="InterPro" id="IPR036005">
    <property type="entry name" value="Creatinase/aminopeptidase-like"/>
</dbReference>
<dbReference type="Pfam" id="PF01321">
    <property type="entry name" value="Creatinase_N"/>
    <property type="match status" value="1"/>
</dbReference>
<dbReference type="OrthoDB" id="9995434at2759"/>
<keyword evidence="7" id="KW-0645">Protease</keyword>
<keyword evidence="3" id="KW-0378">Hydrolase</keyword>
<evidence type="ECO:0000259" key="5">
    <source>
        <dbReference type="Pfam" id="PF00557"/>
    </source>
</evidence>
<dbReference type="Proteomes" id="UP000008743">
    <property type="component" value="Unassembled WGS sequence"/>
</dbReference>
<dbReference type="GO" id="GO:0005737">
    <property type="term" value="C:cytoplasm"/>
    <property type="evidence" value="ECO:0007669"/>
    <property type="project" value="UniProtKB-ARBA"/>
</dbReference>
<evidence type="ECO:0000259" key="6">
    <source>
        <dbReference type="Pfam" id="PF01321"/>
    </source>
</evidence>
<reference evidence="8" key="1">
    <citation type="submission" date="2011-02" db="EMBL/GenBank/DDBJ databases">
        <title>The Genome Sequence of Capsaspora owczarzaki ATCC 30864.</title>
        <authorList>
            <person name="Russ C."/>
            <person name="Cuomo C."/>
            <person name="Burger G."/>
            <person name="Gray M.W."/>
            <person name="Holland P.W.H."/>
            <person name="King N."/>
            <person name="Lang F.B.F."/>
            <person name="Roger A.J."/>
            <person name="Ruiz-Trillo I."/>
            <person name="Young S.K."/>
            <person name="Zeng Q."/>
            <person name="Gargeya S."/>
            <person name="Alvarado L."/>
            <person name="Berlin A."/>
            <person name="Chapman S.B."/>
            <person name="Chen Z."/>
            <person name="Freedman E."/>
            <person name="Gellesch M."/>
            <person name="Goldberg J."/>
            <person name="Griggs A."/>
            <person name="Gujja S."/>
            <person name="Heilman E."/>
            <person name="Heiman D."/>
            <person name="Howarth C."/>
            <person name="Mehta T."/>
            <person name="Neiman D."/>
            <person name="Pearson M."/>
            <person name="Roberts A."/>
            <person name="Saif S."/>
            <person name="Shea T."/>
            <person name="Shenoy N."/>
            <person name="Sisk P."/>
            <person name="Stolte C."/>
            <person name="Sykes S."/>
            <person name="White J."/>
            <person name="Yandava C."/>
            <person name="Haas B."/>
            <person name="Nusbaum C."/>
            <person name="Birren B."/>
        </authorList>
    </citation>
    <scope>NUCLEOTIDE SEQUENCE</scope>
    <source>
        <strain evidence="8">ATCC 30864</strain>
    </source>
</reference>
<evidence type="ECO:0000256" key="4">
    <source>
        <dbReference type="SAM" id="Phobius"/>
    </source>
</evidence>
<evidence type="ECO:0000256" key="3">
    <source>
        <dbReference type="ARBA" id="ARBA00022801"/>
    </source>
</evidence>
<evidence type="ECO:0000256" key="1">
    <source>
        <dbReference type="ARBA" id="ARBA00008766"/>
    </source>
</evidence>
<dbReference type="InterPro" id="IPR000587">
    <property type="entry name" value="Creatinase_N"/>
</dbReference>
<keyword evidence="4" id="KW-0812">Transmembrane</keyword>
<protein>
    <submittedName>
        <fullName evidence="7">Xaa-Pro aminopeptidase 1, variant</fullName>
    </submittedName>
</protein>
<name>A0A0D2WIG6_CAPO3</name>
<gene>
    <name evidence="7" type="ORF">CAOG_000407</name>
</gene>
<dbReference type="SUPFAM" id="SSF55920">
    <property type="entry name" value="Creatinase/aminopeptidase"/>
    <property type="match status" value="1"/>
</dbReference>
<dbReference type="Gene3D" id="3.90.230.10">
    <property type="entry name" value="Creatinase/methionine aminopeptidase superfamily"/>
    <property type="match status" value="1"/>
</dbReference>
<evidence type="ECO:0000256" key="2">
    <source>
        <dbReference type="ARBA" id="ARBA00022723"/>
    </source>
</evidence>
<evidence type="ECO:0000313" key="8">
    <source>
        <dbReference type="Proteomes" id="UP000008743"/>
    </source>
</evidence>
<organism evidence="7 8">
    <name type="scientific">Capsaspora owczarzaki (strain ATCC 30864)</name>
    <dbReference type="NCBI Taxonomy" id="595528"/>
    <lineage>
        <taxon>Eukaryota</taxon>
        <taxon>Filasterea</taxon>
        <taxon>Capsaspora</taxon>
    </lineage>
</organism>
<keyword evidence="8" id="KW-1185">Reference proteome</keyword>
<keyword evidence="4" id="KW-0472">Membrane</keyword>
<sequence>MTSSAKDTTPLLADLRSLFSSPTVLGAGQAPIDAFWIPSEDAHQSEYIADCDNRRAFISNFTGSSGFAIVTRAEATLWTDGRYFLQAAQQLDANWTLKKLGLPDSEKQHEFLAKVLPAGSRVGCDPFLHSTLKYNKLRKDLQTVGLELVSVVANPVDMVWKDRPARPKNPVFALDETAYAGATVQSKVGEIKAKLTEQRAAAIVFSALDEIAWLFNLRGSDIECNPVFFSYAILHVEHGAFLFVDESRVESAAKQRLQTQGVTLLPYDAIASKVSEFAAGGQRVWIPNVCPQALASLVKKASQLKADSPVELAKAIKNATELEGMRQAHIRDGAALCGYFAWLENQLNSGNTSLTEVTAADKLEGFRRVQKDFFSLSFPTISSSGPNGAIIHYHPEAATCRSVSLAELYLCDSGAQYLDGTTDVTRTLHFGTPSAHQRECYTRVLKGNVQLSLAIFPVGATGTIFRFDLVPLLTRWSLLPASFICLTPFLFCFVVIVFDLVWPSAFSIAVARLHL</sequence>
<keyword evidence="4" id="KW-1133">Transmembrane helix</keyword>
<comment type="similarity">
    <text evidence="1">Belongs to the peptidase M24B family.</text>
</comment>
<dbReference type="InterPro" id="IPR050422">
    <property type="entry name" value="X-Pro_aminopeptidase_P"/>
</dbReference>
<feature type="domain" description="Peptidase M24" evidence="5">
    <location>
        <begin position="323"/>
        <end position="462"/>
    </location>
</feature>
<dbReference type="Pfam" id="PF16189">
    <property type="entry name" value="Creatinase_N_2"/>
    <property type="match status" value="1"/>
</dbReference>